<evidence type="ECO:0000313" key="2">
    <source>
        <dbReference type="EMBL" id="KAG9189053.1"/>
    </source>
</evidence>
<feature type="domain" description="Tandem CCCH zinc finger" evidence="1">
    <location>
        <begin position="220"/>
        <end position="270"/>
    </location>
</feature>
<gene>
    <name evidence="2" type="ORF">G6011_05921</name>
</gene>
<proteinExistence type="predicted"/>
<comment type="caution">
    <text evidence="2">The sequence shown here is derived from an EMBL/GenBank/DDBJ whole genome shotgun (WGS) entry which is preliminary data.</text>
</comment>
<evidence type="ECO:0000259" key="1">
    <source>
        <dbReference type="Pfam" id="PF25543"/>
    </source>
</evidence>
<dbReference type="EMBL" id="JAANER010000005">
    <property type="protein sequence ID" value="KAG9189053.1"/>
    <property type="molecule type" value="Genomic_DNA"/>
</dbReference>
<keyword evidence="3" id="KW-1185">Reference proteome</keyword>
<dbReference type="Proteomes" id="UP001199106">
    <property type="component" value="Unassembled WGS sequence"/>
</dbReference>
<evidence type="ECO:0000313" key="3">
    <source>
        <dbReference type="Proteomes" id="UP001199106"/>
    </source>
</evidence>
<dbReference type="AlphaFoldDB" id="A0AAD4FFJ6"/>
<dbReference type="InterPro" id="IPR057654">
    <property type="entry name" value="Znf-CCCH_tandem"/>
</dbReference>
<sequence>MASTPYVGIFIDAHSFPYVDELVQDNSEPDVHPVPLENAMRLSIKQHLETWTHEHVDSTRLKVNVFVPAKSDEGVDQMARFKTDLTELQDYRIAVVSTPGEMVQLRKESIEASGKELPVCRFILIATQSPELVLGYEQESNKIKVIDQLPGYIPVNAAHYRVDYEVGPPPPKSSWAEYQRYVKSNNDAKCCNRLHLGDGCNNQECEATHGKITAGMLKCMRFMCLRERCMDGGKCRRITCFFGHACFKEDLTDDKKHECKFKDFEHGIDKEIHHWEKGRLRYKRIL</sequence>
<dbReference type="PANTHER" id="PTHR37543">
    <property type="entry name" value="CCCH ZINC FINGER DNA BINDING PROTEIN (AFU_ORTHOLOGUE AFUA_5G12760)"/>
    <property type="match status" value="1"/>
</dbReference>
<protein>
    <recommendedName>
        <fullName evidence="1">Tandem CCCH zinc finger domain-containing protein</fullName>
    </recommendedName>
</protein>
<dbReference type="Pfam" id="PF25543">
    <property type="entry name" value="zf-CCCH_tandem"/>
    <property type="match status" value="1"/>
</dbReference>
<dbReference type="PANTHER" id="PTHR37543:SF1">
    <property type="entry name" value="CCCH ZINC FINGER DNA BINDING PROTEIN (AFU_ORTHOLOGUE AFUA_5G12760)"/>
    <property type="match status" value="1"/>
</dbReference>
<accession>A0AAD4FFJ6</accession>
<name>A0AAD4FFJ6_9PLEO</name>
<organism evidence="2 3">
    <name type="scientific">Alternaria panax</name>
    <dbReference type="NCBI Taxonomy" id="48097"/>
    <lineage>
        <taxon>Eukaryota</taxon>
        <taxon>Fungi</taxon>
        <taxon>Dikarya</taxon>
        <taxon>Ascomycota</taxon>
        <taxon>Pezizomycotina</taxon>
        <taxon>Dothideomycetes</taxon>
        <taxon>Pleosporomycetidae</taxon>
        <taxon>Pleosporales</taxon>
        <taxon>Pleosporineae</taxon>
        <taxon>Pleosporaceae</taxon>
        <taxon>Alternaria</taxon>
        <taxon>Alternaria sect. Panax</taxon>
    </lineage>
</organism>
<reference evidence="2" key="1">
    <citation type="submission" date="2021-07" db="EMBL/GenBank/DDBJ databases">
        <title>Genome Resource of American Ginseng Black Spot Pathogen Alternaria panax.</title>
        <authorList>
            <person name="Qiu C."/>
            <person name="Wang W."/>
            <person name="Liu Z."/>
        </authorList>
    </citation>
    <scope>NUCLEOTIDE SEQUENCE</scope>
    <source>
        <strain evidence="2">BNCC115425</strain>
    </source>
</reference>